<dbReference type="EC" id="1.14.14.17" evidence="4 11"/>
<reference evidence="14 15" key="1">
    <citation type="journal article" date="2011" name="Science">
        <title>The ecoresponsive genome of Daphnia pulex.</title>
        <authorList>
            <person name="Colbourne J.K."/>
            <person name="Pfrender M.E."/>
            <person name="Gilbert D."/>
            <person name="Thomas W.K."/>
            <person name="Tucker A."/>
            <person name="Oakley T.H."/>
            <person name="Tokishita S."/>
            <person name="Aerts A."/>
            <person name="Arnold G.J."/>
            <person name="Basu M.K."/>
            <person name="Bauer D.J."/>
            <person name="Caceres C.E."/>
            <person name="Carmel L."/>
            <person name="Casola C."/>
            <person name="Choi J.H."/>
            <person name="Detter J.C."/>
            <person name="Dong Q."/>
            <person name="Dusheyko S."/>
            <person name="Eads B.D."/>
            <person name="Frohlich T."/>
            <person name="Geiler-Samerotte K.A."/>
            <person name="Gerlach D."/>
            <person name="Hatcher P."/>
            <person name="Jogdeo S."/>
            <person name="Krijgsveld J."/>
            <person name="Kriventseva E.V."/>
            <person name="Kultz D."/>
            <person name="Laforsch C."/>
            <person name="Lindquist E."/>
            <person name="Lopez J."/>
            <person name="Manak J.R."/>
            <person name="Muller J."/>
            <person name="Pangilinan J."/>
            <person name="Patwardhan R.P."/>
            <person name="Pitluck S."/>
            <person name="Pritham E.J."/>
            <person name="Rechtsteiner A."/>
            <person name="Rho M."/>
            <person name="Rogozin I.B."/>
            <person name="Sakarya O."/>
            <person name="Salamov A."/>
            <person name="Schaack S."/>
            <person name="Shapiro H."/>
            <person name="Shiga Y."/>
            <person name="Skalitzky C."/>
            <person name="Smith Z."/>
            <person name="Souvorov A."/>
            <person name="Sung W."/>
            <person name="Tang Z."/>
            <person name="Tsuchiya D."/>
            <person name="Tu H."/>
            <person name="Vos H."/>
            <person name="Wang M."/>
            <person name="Wolf Y.I."/>
            <person name="Yamagata H."/>
            <person name="Yamada T."/>
            <person name="Ye Y."/>
            <person name="Shaw J.R."/>
            <person name="Andrews J."/>
            <person name="Crease T.J."/>
            <person name="Tang H."/>
            <person name="Lucas S.M."/>
            <person name="Robertson H.M."/>
            <person name="Bork P."/>
            <person name="Koonin E.V."/>
            <person name="Zdobnov E.M."/>
            <person name="Grigoriev I.V."/>
            <person name="Lynch M."/>
            <person name="Boore J.L."/>
        </authorList>
    </citation>
    <scope>NUCLEOTIDE SEQUENCE [LARGE SCALE GENOMIC DNA]</scope>
</reference>
<evidence type="ECO:0000256" key="9">
    <source>
        <dbReference type="ARBA" id="ARBA00023002"/>
    </source>
</evidence>
<sequence>MWSVSPSRRIATKYSHETPDADVIIVGAGTTGASMAMGLAKQGKKVLVIEKCMDYQDRFVGELMQPGGLRALRSLGLIDCAETEDDIKTLGYTIISTKRKENIMLHYPKRIPQTIAEFLGFNDTNNGTAAQYGRGFHNGAFVQRIRERMLQEPNITVIEGTVIKLTSNSKTNECTGVEFRRRAPDLDTEMPTEKAAAPLVIVADGLWSGLRRELSSDSPKQISSFVAVLMTHPPNEATVPNRNFGHVILANPSPILMYQISRTDTRVLVDVPGTKVPSSSTGALTDHLINFVAPQIPEESRAAFIKAVHEGPVKSMPNREFMTTQPTLSRVILLGDSFNMRHPLT</sequence>
<evidence type="ECO:0000256" key="5">
    <source>
        <dbReference type="ARBA" id="ARBA00022630"/>
    </source>
</evidence>
<dbReference type="AlphaFoldDB" id="E9I655"/>
<keyword evidence="7 11" id="KW-0274">FAD</keyword>
<organism evidence="14 15">
    <name type="scientific">Daphnia pulex</name>
    <name type="common">Water flea</name>
    <dbReference type="NCBI Taxonomy" id="6669"/>
    <lineage>
        <taxon>Eukaryota</taxon>
        <taxon>Metazoa</taxon>
        <taxon>Ecdysozoa</taxon>
        <taxon>Arthropoda</taxon>
        <taxon>Crustacea</taxon>
        <taxon>Branchiopoda</taxon>
        <taxon>Diplostraca</taxon>
        <taxon>Cladocera</taxon>
        <taxon>Anomopoda</taxon>
        <taxon>Daphniidae</taxon>
        <taxon>Daphnia</taxon>
    </lineage>
</organism>
<dbReference type="OrthoDB" id="1678617at2759"/>
<evidence type="ECO:0000256" key="6">
    <source>
        <dbReference type="ARBA" id="ARBA00022692"/>
    </source>
</evidence>
<evidence type="ECO:0000313" key="14">
    <source>
        <dbReference type="EMBL" id="EFX60525.1"/>
    </source>
</evidence>
<dbReference type="OMA" id="HVESNEC"/>
<keyword evidence="10 11" id="KW-0472">Membrane</keyword>
<dbReference type="InterPro" id="IPR013698">
    <property type="entry name" value="Squalene_epoxidase"/>
</dbReference>
<evidence type="ECO:0000313" key="15">
    <source>
        <dbReference type="Proteomes" id="UP000000305"/>
    </source>
</evidence>
<evidence type="ECO:0000259" key="12">
    <source>
        <dbReference type="Pfam" id="PF01266"/>
    </source>
</evidence>
<dbReference type="SUPFAM" id="SSF51905">
    <property type="entry name" value="FAD/NAD(P)-binding domain"/>
    <property type="match status" value="1"/>
</dbReference>
<comment type="similarity">
    <text evidence="3 11">Belongs to the squalene monooxygenase family.</text>
</comment>
<dbReference type="Pfam" id="PF01266">
    <property type="entry name" value="DAO"/>
    <property type="match status" value="1"/>
</dbReference>
<evidence type="ECO:0000256" key="4">
    <source>
        <dbReference type="ARBA" id="ARBA00012312"/>
    </source>
</evidence>
<dbReference type="EMBL" id="GL736173">
    <property type="protein sequence ID" value="EFX60525.1"/>
    <property type="molecule type" value="Genomic_DNA"/>
</dbReference>
<name>E9I655_DAPPU</name>
<comment type="function">
    <text evidence="11">Catalyzes the stereospecific oxidation of squalene to (S)-2,3-epoxysqualene, and is considered to be a rate-limiting enzyme in steroid biosynthesis.</text>
</comment>
<evidence type="ECO:0000256" key="7">
    <source>
        <dbReference type="ARBA" id="ARBA00022827"/>
    </source>
</evidence>
<dbReference type="InterPro" id="IPR040125">
    <property type="entry name" value="Squalene_monox"/>
</dbReference>
<dbReference type="InParanoid" id="E9I655"/>
<keyword evidence="9 11" id="KW-0560">Oxidoreductase</keyword>
<keyword evidence="5 11" id="KW-0285">Flavoprotein</keyword>
<feature type="domain" description="Squalene epoxidase" evidence="13">
    <location>
        <begin position="197"/>
        <end position="345"/>
    </location>
</feature>
<dbReference type="STRING" id="6669.E9I655"/>
<dbReference type="GO" id="GO:0005789">
    <property type="term" value="C:endoplasmic reticulum membrane"/>
    <property type="evidence" value="ECO:0007669"/>
    <property type="project" value="UniProtKB-SubCell"/>
</dbReference>
<proteinExistence type="inferred from homology"/>
<dbReference type="HOGENOM" id="CLU_026390_1_0_1"/>
<keyword evidence="11" id="KW-0256">Endoplasmic reticulum</keyword>
<dbReference type="KEGG" id="dpx:DAPPUDRAFT_71528"/>
<evidence type="ECO:0000256" key="10">
    <source>
        <dbReference type="ARBA" id="ARBA00023136"/>
    </source>
</evidence>
<dbReference type="UniPathway" id="UPA00767">
    <property type="reaction ID" value="UER00752"/>
</dbReference>
<comment type="subcellular location">
    <subcellularLocation>
        <location evidence="11">Endoplasmic reticulum membrane</location>
        <topology evidence="11">Peripheral membrane protein</topology>
    </subcellularLocation>
    <subcellularLocation>
        <location evidence="2">Membrane</location>
        <topology evidence="2">Multi-pass membrane protein</topology>
    </subcellularLocation>
</comment>
<dbReference type="PANTHER" id="PTHR10835:SF0">
    <property type="entry name" value="SQUALENE MONOOXYGENASE"/>
    <property type="match status" value="1"/>
</dbReference>
<dbReference type="GO" id="GO:0004506">
    <property type="term" value="F:squalene monooxygenase activity"/>
    <property type="evidence" value="ECO:0007669"/>
    <property type="project" value="UniProtKB-UniRule"/>
</dbReference>
<evidence type="ECO:0000256" key="2">
    <source>
        <dbReference type="ARBA" id="ARBA00004141"/>
    </source>
</evidence>
<accession>E9I655</accession>
<keyword evidence="6" id="KW-0812">Transmembrane</keyword>
<dbReference type="Pfam" id="PF08491">
    <property type="entry name" value="SE"/>
    <property type="match status" value="1"/>
</dbReference>
<evidence type="ECO:0000256" key="11">
    <source>
        <dbReference type="RuleBase" id="RU367121"/>
    </source>
</evidence>
<dbReference type="GO" id="GO:0050660">
    <property type="term" value="F:flavin adenine dinucleotide binding"/>
    <property type="evidence" value="ECO:0007669"/>
    <property type="project" value="UniProtKB-UniRule"/>
</dbReference>
<gene>
    <name evidence="14" type="ORF">DAPPUDRAFT_71528</name>
</gene>
<dbReference type="InterPro" id="IPR006076">
    <property type="entry name" value="FAD-dep_OxRdtase"/>
</dbReference>
<comment type="cofactor">
    <cofactor evidence="1 11">
        <name>FAD</name>
        <dbReference type="ChEBI" id="CHEBI:57692"/>
    </cofactor>
</comment>
<evidence type="ECO:0000256" key="3">
    <source>
        <dbReference type="ARBA" id="ARBA00008802"/>
    </source>
</evidence>
<evidence type="ECO:0000256" key="1">
    <source>
        <dbReference type="ARBA" id="ARBA00001974"/>
    </source>
</evidence>
<evidence type="ECO:0000259" key="13">
    <source>
        <dbReference type="Pfam" id="PF08491"/>
    </source>
</evidence>
<dbReference type="eggNOG" id="KOG1298">
    <property type="taxonomic scope" value="Eukaryota"/>
</dbReference>
<dbReference type="PANTHER" id="PTHR10835">
    <property type="entry name" value="SQUALENE MONOOXYGENASE"/>
    <property type="match status" value="1"/>
</dbReference>
<feature type="domain" description="FAD dependent oxidoreductase" evidence="12">
    <location>
        <begin position="22"/>
        <end position="52"/>
    </location>
</feature>
<dbReference type="InterPro" id="IPR036188">
    <property type="entry name" value="FAD/NAD-bd_sf"/>
</dbReference>
<dbReference type="GO" id="GO:0016126">
    <property type="term" value="P:sterol biosynthetic process"/>
    <property type="evidence" value="ECO:0007669"/>
    <property type="project" value="UniProtKB-UniRule"/>
</dbReference>
<protein>
    <recommendedName>
        <fullName evidence="4 11">Squalene monooxygenase</fullName>
        <ecNumber evidence="4 11">1.14.14.17</ecNumber>
    </recommendedName>
</protein>
<dbReference type="Gene3D" id="3.50.50.60">
    <property type="entry name" value="FAD/NAD(P)-binding domain"/>
    <property type="match status" value="1"/>
</dbReference>
<keyword evidence="15" id="KW-1185">Reference proteome</keyword>
<dbReference type="Proteomes" id="UP000000305">
    <property type="component" value="Unassembled WGS sequence"/>
</dbReference>
<keyword evidence="8" id="KW-1133">Transmembrane helix</keyword>
<dbReference type="PRINTS" id="PR00420">
    <property type="entry name" value="RNGMNOXGNASE"/>
</dbReference>
<comment type="catalytic activity">
    <reaction evidence="11">
        <text>squalene + reduced [NADPH--hemoprotein reductase] + O2 = (S)-2,3-epoxysqualene + oxidized [NADPH--hemoprotein reductase] + H2O + H(+)</text>
        <dbReference type="Rhea" id="RHEA:25282"/>
        <dbReference type="Rhea" id="RHEA-COMP:11964"/>
        <dbReference type="Rhea" id="RHEA-COMP:11965"/>
        <dbReference type="ChEBI" id="CHEBI:15377"/>
        <dbReference type="ChEBI" id="CHEBI:15378"/>
        <dbReference type="ChEBI" id="CHEBI:15379"/>
        <dbReference type="ChEBI" id="CHEBI:15440"/>
        <dbReference type="ChEBI" id="CHEBI:15441"/>
        <dbReference type="ChEBI" id="CHEBI:57618"/>
        <dbReference type="ChEBI" id="CHEBI:58210"/>
        <dbReference type="EC" id="1.14.14.17"/>
    </reaction>
</comment>
<evidence type="ECO:0000256" key="8">
    <source>
        <dbReference type="ARBA" id="ARBA00022989"/>
    </source>
</evidence>
<feature type="non-terminal residue" evidence="14">
    <location>
        <position position="345"/>
    </location>
</feature>